<proteinExistence type="predicted"/>
<dbReference type="EMBL" id="APCN01005034">
    <property type="status" value="NOT_ANNOTATED_CDS"/>
    <property type="molecule type" value="Genomic_DNA"/>
</dbReference>
<name>A0A182ID65_ANOAR</name>
<reference evidence="1" key="1">
    <citation type="submission" date="2022-08" db="UniProtKB">
        <authorList>
            <consortium name="EnsemblMetazoa"/>
        </authorList>
    </citation>
    <scope>IDENTIFICATION</scope>
    <source>
        <strain evidence="1">Dongola</strain>
    </source>
</reference>
<protein>
    <submittedName>
        <fullName evidence="1">Uncharacterized protein</fullName>
    </submittedName>
</protein>
<dbReference type="EnsemblMetazoa" id="AARA011536-RA">
    <property type="protein sequence ID" value="AARA011536-PA"/>
    <property type="gene ID" value="AARA011536"/>
</dbReference>
<accession>A0A182ID65</accession>
<evidence type="ECO:0000313" key="1">
    <source>
        <dbReference type="EnsemblMetazoa" id="AARA011536-PA"/>
    </source>
</evidence>
<sequence>MSLHIGLRIWTKNLWRTYIRGTIAVVAEEEVGEEKDVSMTGVEEGEEVAILIGAMQDISHTIMTDIVEIITSPVGTKAIETIHHNLTADSTTDPAENASIMRNRSVSME</sequence>
<evidence type="ECO:0000313" key="2">
    <source>
        <dbReference type="Proteomes" id="UP000075840"/>
    </source>
</evidence>
<dbReference type="Proteomes" id="UP000075840">
    <property type="component" value="Unassembled WGS sequence"/>
</dbReference>
<organism evidence="1 2">
    <name type="scientific">Anopheles arabiensis</name>
    <name type="common">Mosquito</name>
    <dbReference type="NCBI Taxonomy" id="7173"/>
    <lineage>
        <taxon>Eukaryota</taxon>
        <taxon>Metazoa</taxon>
        <taxon>Ecdysozoa</taxon>
        <taxon>Arthropoda</taxon>
        <taxon>Hexapoda</taxon>
        <taxon>Insecta</taxon>
        <taxon>Pterygota</taxon>
        <taxon>Neoptera</taxon>
        <taxon>Endopterygota</taxon>
        <taxon>Diptera</taxon>
        <taxon>Nematocera</taxon>
        <taxon>Culicoidea</taxon>
        <taxon>Culicidae</taxon>
        <taxon>Anophelinae</taxon>
        <taxon>Anopheles</taxon>
    </lineage>
</organism>
<keyword evidence="2" id="KW-1185">Reference proteome</keyword>
<dbReference type="VEuPathDB" id="VectorBase:AARA011536"/>
<dbReference type="AlphaFoldDB" id="A0A182ID65"/>